<sequence>MLTPNETRYENSELLINNFSISGSELILSGEIDNKKFNLLGTIYQSRIHDEKLLIDSKDIEGNFEVIHTGIFLKLPNNYNLLLNNETINENIFLLYLKNDDIYYTFEFEIPKEIIKEISQSVYKDYDNKLLSIEHWWTKVYKPIVKDKSNKSIDINSYPNRVSRTLTYSYEDFSYEYEVDIILELYTRDLFRNETTGEALIFIDDQRVYYGGSLVDDVPMLGVTNADISIRLDSNNDDVFRRLEWDTYTNYPSPKFTIEWGYGYGPISINYSGKSYNSSGSIAIPGSASRQYKLMSVLNETPTLEVGDSHQVFYSIEETAPYSGTHYITADFEYDIFLVNHHTIIDWDSYTLRGSYK</sequence>
<organism evidence="1 2">
    <name type="scientific">Tepidimicrobium xylanilyticum</name>
    <dbReference type="NCBI Taxonomy" id="1123352"/>
    <lineage>
        <taxon>Bacteria</taxon>
        <taxon>Bacillati</taxon>
        <taxon>Bacillota</taxon>
        <taxon>Tissierellia</taxon>
        <taxon>Tissierellales</taxon>
        <taxon>Tepidimicrobiaceae</taxon>
        <taxon>Tepidimicrobium</taxon>
    </lineage>
</organism>
<name>A0A1H2QFK9_9FIRM</name>
<dbReference type="Proteomes" id="UP000198828">
    <property type="component" value="Unassembled WGS sequence"/>
</dbReference>
<dbReference type="AlphaFoldDB" id="A0A1H2QFK9"/>
<evidence type="ECO:0000313" key="2">
    <source>
        <dbReference type="Proteomes" id="UP000198828"/>
    </source>
</evidence>
<proteinExistence type="predicted"/>
<gene>
    <name evidence="1" type="ORF">SAMN05660923_00128</name>
</gene>
<reference evidence="1 2" key="1">
    <citation type="submission" date="2016-10" db="EMBL/GenBank/DDBJ databases">
        <authorList>
            <person name="de Groot N.N."/>
        </authorList>
    </citation>
    <scope>NUCLEOTIDE SEQUENCE [LARGE SCALE GENOMIC DNA]</scope>
    <source>
        <strain evidence="1 2">DSM 23310</strain>
    </source>
</reference>
<evidence type="ECO:0000313" key="1">
    <source>
        <dbReference type="EMBL" id="SDW05608.1"/>
    </source>
</evidence>
<protein>
    <submittedName>
        <fullName evidence="1">Uncharacterized protein</fullName>
    </submittedName>
</protein>
<accession>A0A1H2QFK9</accession>
<dbReference type="EMBL" id="FNNG01000001">
    <property type="protein sequence ID" value="SDW05608.1"/>
    <property type="molecule type" value="Genomic_DNA"/>
</dbReference>
<keyword evidence="2" id="KW-1185">Reference proteome</keyword>